<keyword evidence="5" id="KW-1185">Reference proteome</keyword>
<feature type="region of interest" description="Disordered" evidence="2">
    <location>
        <begin position="321"/>
        <end position="412"/>
    </location>
</feature>
<feature type="region of interest" description="Disordered" evidence="2">
    <location>
        <begin position="795"/>
        <end position="868"/>
    </location>
</feature>
<dbReference type="InterPro" id="IPR036397">
    <property type="entry name" value="RNaseH_sf"/>
</dbReference>
<organism evidence="4 5">
    <name type="scientific">Symbiodinium natans</name>
    <dbReference type="NCBI Taxonomy" id="878477"/>
    <lineage>
        <taxon>Eukaryota</taxon>
        <taxon>Sar</taxon>
        <taxon>Alveolata</taxon>
        <taxon>Dinophyceae</taxon>
        <taxon>Suessiales</taxon>
        <taxon>Symbiodiniaceae</taxon>
        <taxon>Symbiodinium</taxon>
    </lineage>
</organism>
<dbReference type="GO" id="GO:0015074">
    <property type="term" value="P:DNA integration"/>
    <property type="evidence" value="ECO:0007669"/>
    <property type="project" value="InterPro"/>
</dbReference>
<feature type="domain" description="Integrase catalytic" evidence="3">
    <location>
        <begin position="122"/>
        <end position="215"/>
    </location>
</feature>
<dbReference type="Proteomes" id="UP000604046">
    <property type="component" value="Unassembled WGS sequence"/>
</dbReference>
<dbReference type="InterPro" id="IPR013103">
    <property type="entry name" value="RVT_2"/>
</dbReference>
<evidence type="ECO:0000313" key="5">
    <source>
        <dbReference type="Proteomes" id="UP000604046"/>
    </source>
</evidence>
<evidence type="ECO:0000313" key="4">
    <source>
        <dbReference type="EMBL" id="CAE6918761.1"/>
    </source>
</evidence>
<dbReference type="InterPro" id="IPR012337">
    <property type="entry name" value="RNaseH-like_sf"/>
</dbReference>
<reference evidence="4" key="1">
    <citation type="submission" date="2021-02" db="EMBL/GenBank/DDBJ databases">
        <authorList>
            <person name="Dougan E. K."/>
            <person name="Rhodes N."/>
            <person name="Thang M."/>
            <person name="Chan C."/>
        </authorList>
    </citation>
    <scope>NUCLEOTIDE SEQUENCE</scope>
</reference>
<dbReference type="PANTHER" id="PTHR13037">
    <property type="entry name" value="FORMIN"/>
    <property type="match status" value="1"/>
</dbReference>
<feature type="region of interest" description="Disordered" evidence="2">
    <location>
        <begin position="1723"/>
        <end position="1801"/>
    </location>
</feature>
<dbReference type="GO" id="GO:0003676">
    <property type="term" value="F:nucleic acid binding"/>
    <property type="evidence" value="ECO:0007669"/>
    <property type="project" value="InterPro"/>
</dbReference>
<evidence type="ECO:0000256" key="1">
    <source>
        <dbReference type="ARBA" id="ARBA00022581"/>
    </source>
</evidence>
<dbReference type="OrthoDB" id="439192at2759"/>
<gene>
    <name evidence="4" type="primary">GIP</name>
    <name evidence="4" type="ORF">SNAT2548_LOCUS387</name>
</gene>
<feature type="compositionally biased region" description="Polar residues" evidence="2">
    <location>
        <begin position="1731"/>
        <end position="1740"/>
    </location>
</feature>
<keyword evidence="1" id="KW-0945">Host-virus interaction</keyword>
<name>A0A812G9R9_9DINO</name>
<protein>
    <submittedName>
        <fullName evidence="4">GIP protein</fullName>
    </submittedName>
</protein>
<dbReference type="PANTHER" id="PTHR13037:SF24">
    <property type="entry name" value="POLYCOMB PROTEIN PCL-RELATED"/>
    <property type="match status" value="1"/>
</dbReference>
<dbReference type="CDD" id="cd09272">
    <property type="entry name" value="RNase_HI_RT_Ty1"/>
    <property type="match status" value="1"/>
</dbReference>
<proteinExistence type="predicted"/>
<sequence>MAKEGKDLRGIPPIPEHDVSPAEEDHRLEEEVQDVFSWPEEEEGAPEISSTLDTVTVEVEEEEEGGLWDEEALRTTVKQLESPVPQTVLRFVRPIPSKHFTAILPAIHSIISEIERIGLPVRSLHTDQGREFLSEGLKEWCSKRSIRVSMSEPHDHKGNGLAERIVGWSKQRARTLLSSADLPVIHWPSAMQYAASLHQHRVLGTSPPAYFGQRVLFKRPVLPGNLKPWNPWSQGRYLSPSNIVTDGHVVLNDEGKLVTVRNIRANPVDPEKEVLDMPGVAADFGSESKQDDIPSYVVPTEPSEERYQPPVRRVVGKTPGVRLGVEEPPPAPLSPEEIPRLDGTKSQPPRVVGKSPGVRIGVEEPPEVEPLPLPDSKGLEEPAHRVVGKSPGGRIGTEEPPEVDQPSPFAEGLRVRPDPLHLSTDPAEPPVPAPRRKITGKTKMAKRITVVQPLEEKARSLREALSFSPGEVATLLNEALNIRPSASHQRIRGVASGCTFGAYARGSINKGITLATGERPELTRYLNAFLQHSLGDCEHPSGTPPTWVALAVFRAREVSPHRDLQNEIGSWNHAVHVKCPTLWVESTQDSNPVFGGGKQEESEVKVTSERVLAGREVQFLEGAVTFNARNWHAVPASSDWVIAGFTPLGWDRDLSDALRGFGFPVPSPVRIAMIQGGGTSSSSGELASDLQGDSAATSGISGTGSTQASIQVSSLGSTPEEGIELPDRLGAINDPDLVRALVTLNLQHRVEGLEALGVEVARDMLYVYPEDLLEEGWSLVETRLFRELVLRNLEQGPTTDARPSGPTPATPAQAGVRAIGGNGSRPTFIQEIRQRRHQRAAEERASNVSDDATAGSSEPPEGRPDPRVTPAIIEAPAQEAFDEIQQWTPIPLEVLRLAEELGSEADLVARPSDIEYANNTFDDMVRGYFWNRNGLHPIVARLALRTFARHRCDVLGLSDRHPDEEAQEESTLETPVIRMALHDHEDLEEPPLANAHSSCSSRIPAALLSPAYIILQQGVQFPKEVDQVPHVSEVQACKAELYTHDMEGRLEALQGRPLETTHTVAPAEVRRHKHHWFQAFKKELESLVGKGAIERVSGKRAAELLNDPESTVLHAKGVCTVKPGKQDEPYRRKARLVACGNESGFTDADDLYASGVAVEGLRAALVEASHNQWGAYGTDVATAFLLAPLGSQAKGRKYILRPPQILRDLALAEEGEYWVIRKAIYGLRESPRWWSEYRDQALKGVKTVDPTTGELLTLEQGQVDANILRIKGVGGETLGLMILYVDDVLFLTTESRARAIYDYIRTSLGWELDPLKQATEEEPLKFLGVNIRPLPKAPGKEPGFSLEQTAYIEEVLHAHGFSGHPSLVACPKELLHDFPNEPAGADALKRAQKITGELLWISQRSRPDISYLVHTMCCNTSKCPERVCEIGQRLLKFLAATKNVRLELRVSDPHGGVQVFTDASFAPEGAHSFGGVLIKYRGATVFWKATKLPLISVSTAEAELQTLSEGAILGQSFLASLQDVTNDMSPLHLRCDSTAAIALAEGSSSQRTRHLKVRAAALRQLVEQGMSLSHCPGDIQCADILTKALSSARLRDLSILIGLTRESEEPTASVQCLQGSGCSQGLAAWVALLMSYAGVIYGQEQHEGQAPPPPPPLVHEDPPGVSDDTWLYVALVVVVIAALGVWECLKGVGRGVYRRVETRPVVKALSRREEKLQRAVAQALERELPSPDTSSTTSIEMQARRRHRRKQTPPPPPPCDSPQGSACASGDNPWLRAPVPRPPPPHPLPPTPARPAEGTSPVRHAGVERGVRGVSVAVQTEPVLVFGVDEHAYMTPKGKTIHDDIHCRAGLHQPLGVTAKTPCRHCLGRKTRNG</sequence>
<dbReference type="Gene3D" id="3.30.420.10">
    <property type="entry name" value="Ribonuclease H-like superfamily/Ribonuclease H"/>
    <property type="match status" value="1"/>
</dbReference>
<comment type="caution">
    <text evidence="4">The sequence shown here is derived from an EMBL/GenBank/DDBJ whole genome shotgun (WGS) entry which is preliminary data.</text>
</comment>
<dbReference type="InterPro" id="IPR001584">
    <property type="entry name" value="Integrase_cat-core"/>
</dbReference>
<feature type="region of interest" description="Disordered" evidence="2">
    <location>
        <begin position="676"/>
        <end position="721"/>
    </location>
</feature>
<dbReference type="EMBL" id="CAJNDS010000018">
    <property type="protein sequence ID" value="CAE6918761.1"/>
    <property type="molecule type" value="Genomic_DNA"/>
</dbReference>
<dbReference type="Pfam" id="PF07727">
    <property type="entry name" value="RVT_2"/>
    <property type="match status" value="1"/>
</dbReference>
<feature type="compositionally biased region" description="Pro residues" evidence="2">
    <location>
        <begin position="1779"/>
        <end position="1793"/>
    </location>
</feature>
<feature type="compositionally biased region" description="Polar residues" evidence="2">
    <location>
        <begin position="846"/>
        <end position="856"/>
    </location>
</feature>
<feature type="compositionally biased region" description="Low complexity" evidence="2">
    <location>
        <begin position="694"/>
        <end position="710"/>
    </location>
</feature>
<evidence type="ECO:0000259" key="3">
    <source>
        <dbReference type="PROSITE" id="PS50994"/>
    </source>
</evidence>
<dbReference type="PROSITE" id="PS50994">
    <property type="entry name" value="INTEGRASE"/>
    <property type="match status" value="1"/>
</dbReference>
<dbReference type="SUPFAM" id="SSF53098">
    <property type="entry name" value="Ribonuclease H-like"/>
    <property type="match status" value="1"/>
</dbReference>
<feature type="region of interest" description="Disordered" evidence="2">
    <location>
        <begin position="1"/>
        <end position="29"/>
    </location>
</feature>
<accession>A0A812G9R9</accession>
<evidence type="ECO:0000256" key="2">
    <source>
        <dbReference type="SAM" id="MobiDB-lite"/>
    </source>
</evidence>